<dbReference type="OrthoDB" id="9811735at2"/>
<evidence type="ECO:0000259" key="10">
    <source>
        <dbReference type="PROSITE" id="PS50968"/>
    </source>
</evidence>
<dbReference type="PROSITE" id="PS00188">
    <property type="entry name" value="BIOTIN"/>
    <property type="match status" value="1"/>
</dbReference>
<feature type="domain" description="Lipoyl-binding" evidence="10">
    <location>
        <begin position="77"/>
        <end position="153"/>
    </location>
</feature>
<evidence type="ECO:0000313" key="12">
    <source>
        <dbReference type="Proteomes" id="UP000270927"/>
    </source>
</evidence>
<dbReference type="PROSITE" id="PS50968">
    <property type="entry name" value="BIOTINYL_LIPOYL"/>
    <property type="match status" value="1"/>
</dbReference>
<accession>A0A3N2QCX4</accession>
<keyword evidence="8 9" id="KW-0092">Biotin</keyword>
<dbReference type="InterPro" id="IPR011053">
    <property type="entry name" value="Single_hybrid_motif"/>
</dbReference>
<evidence type="ECO:0000256" key="9">
    <source>
        <dbReference type="RuleBase" id="RU364072"/>
    </source>
</evidence>
<comment type="function">
    <text evidence="1 9">This protein is a component of the acetyl coenzyme A carboxylase complex; first, biotin carboxylase catalyzes the carboxylation of the carrier protein and then the transcarboxylase transfers the carboxyl group to form malonyl-CoA.</text>
</comment>
<dbReference type="GO" id="GO:0006633">
    <property type="term" value="P:fatty acid biosynthetic process"/>
    <property type="evidence" value="ECO:0007669"/>
    <property type="project" value="UniProtKB-UniPathway"/>
</dbReference>
<evidence type="ECO:0000256" key="4">
    <source>
        <dbReference type="ARBA" id="ARBA00022516"/>
    </source>
</evidence>
<comment type="pathway">
    <text evidence="2 9">Lipid metabolism; fatty acid biosynthesis.</text>
</comment>
<dbReference type="GO" id="GO:0003989">
    <property type="term" value="F:acetyl-CoA carboxylase activity"/>
    <property type="evidence" value="ECO:0007669"/>
    <property type="project" value="InterPro"/>
</dbReference>
<keyword evidence="7 9" id="KW-0275">Fatty acid biosynthesis</keyword>
<dbReference type="Gene3D" id="2.40.50.100">
    <property type="match status" value="1"/>
</dbReference>
<keyword evidence="4 9" id="KW-0444">Lipid biosynthesis</keyword>
<evidence type="ECO:0000313" key="11">
    <source>
        <dbReference type="EMBL" id="ROT47640.1"/>
    </source>
</evidence>
<evidence type="ECO:0000256" key="2">
    <source>
        <dbReference type="ARBA" id="ARBA00005194"/>
    </source>
</evidence>
<dbReference type="NCBIfam" id="TIGR00531">
    <property type="entry name" value="BCCP"/>
    <property type="match status" value="1"/>
</dbReference>
<dbReference type="EMBL" id="RARA01000018">
    <property type="protein sequence ID" value="ROT47640.1"/>
    <property type="molecule type" value="Genomic_DNA"/>
</dbReference>
<dbReference type="PANTHER" id="PTHR45266">
    <property type="entry name" value="OXALOACETATE DECARBOXYLASE ALPHA CHAIN"/>
    <property type="match status" value="1"/>
</dbReference>
<dbReference type="PRINTS" id="PR01071">
    <property type="entry name" value="ACOABIOTINCC"/>
</dbReference>
<dbReference type="RefSeq" id="WP_123662407.1">
    <property type="nucleotide sequence ID" value="NZ_RARA01000018.1"/>
</dbReference>
<evidence type="ECO:0000256" key="5">
    <source>
        <dbReference type="ARBA" id="ARBA00022832"/>
    </source>
</evidence>
<keyword evidence="6 9" id="KW-0443">Lipid metabolism</keyword>
<proteinExistence type="predicted"/>
<dbReference type="SUPFAM" id="SSF51230">
    <property type="entry name" value="Single hybrid motif"/>
    <property type="match status" value="1"/>
</dbReference>
<evidence type="ECO:0000256" key="3">
    <source>
        <dbReference type="ARBA" id="ARBA00017562"/>
    </source>
</evidence>
<keyword evidence="12" id="KW-1185">Reference proteome</keyword>
<reference evidence="11 12" key="1">
    <citation type="submission" date="2018-09" db="EMBL/GenBank/DDBJ databases">
        <title>Comparative Genomics of Wolbachia-Cardinium Dual Endosymbiosis in a Plant-Parasitic Nematode.</title>
        <authorList>
            <person name="Brown A.M.V."/>
            <person name="Wasala S.K."/>
            <person name="Howe D.K."/>
            <person name="Peetz A.B."/>
            <person name="Zasada I.A."/>
            <person name="Denver D.R."/>
        </authorList>
    </citation>
    <scope>NUCLEOTIDE SEQUENCE [LARGE SCALE GENOMIC DNA]</scope>
    <source>
        <strain evidence="11 12">Pp_1</strain>
    </source>
</reference>
<dbReference type="InterPro" id="IPR050709">
    <property type="entry name" value="Biotin_Carboxyl_Carrier/Decarb"/>
</dbReference>
<dbReference type="InterPro" id="IPR001249">
    <property type="entry name" value="AcCoA_biotinCC"/>
</dbReference>
<evidence type="ECO:0000256" key="6">
    <source>
        <dbReference type="ARBA" id="ARBA00023098"/>
    </source>
</evidence>
<evidence type="ECO:0000256" key="1">
    <source>
        <dbReference type="ARBA" id="ARBA00003761"/>
    </source>
</evidence>
<protein>
    <recommendedName>
        <fullName evidence="3 9">Biotin carboxyl carrier protein of acetyl-CoA carboxylase</fullName>
    </recommendedName>
</protein>
<sequence>MKTIEIQGLIDFIAKSGLEEVNIETEAIKIHIKRSLPAPQQLVSATHNAFPPSVPTHAPLPASTALTALENNVASHYVTIKSPMIGTFYRSPDPESLPFVELGDTIAKGTKLCIIEAMKLYNEIEAEVDGKIVKILVDDISPVEYDQPLFLVDPF</sequence>
<dbReference type="InterPro" id="IPR001882">
    <property type="entry name" value="Biotin_BS"/>
</dbReference>
<dbReference type="AlphaFoldDB" id="A0A3N2QCX4"/>
<dbReference type="InterPro" id="IPR000089">
    <property type="entry name" value="Biotin_lipoyl"/>
</dbReference>
<dbReference type="Pfam" id="PF00364">
    <property type="entry name" value="Biotin_lipoyl"/>
    <property type="match status" value="1"/>
</dbReference>
<evidence type="ECO:0000256" key="7">
    <source>
        <dbReference type="ARBA" id="ARBA00023160"/>
    </source>
</evidence>
<gene>
    <name evidence="11" type="primary">accB</name>
    <name evidence="11" type="ORF">EDM02_01180</name>
</gene>
<dbReference type="UniPathway" id="UPA00094"/>
<organism evidence="11 12">
    <name type="scientific">Candidatus Cardinium hertigii</name>
    <dbReference type="NCBI Taxonomy" id="247481"/>
    <lineage>
        <taxon>Bacteria</taxon>
        <taxon>Pseudomonadati</taxon>
        <taxon>Bacteroidota</taxon>
        <taxon>Cytophagia</taxon>
        <taxon>Cytophagales</taxon>
        <taxon>Amoebophilaceae</taxon>
        <taxon>Candidatus Cardinium</taxon>
    </lineage>
</organism>
<comment type="caution">
    <text evidence="11">The sequence shown here is derived from an EMBL/GenBank/DDBJ whole genome shotgun (WGS) entry which is preliminary data.</text>
</comment>
<dbReference type="Proteomes" id="UP000270927">
    <property type="component" value="Unassembled WGS sequence"/>
</dbReference>
<dbReference type="PANTHER" id="PTHR45266:SF3">
    <property type="entry name" value="OXALOACETATE DECARBOXYLASE ALPHA CHAIN"/>
    <property type="match status" value="1"/>
</dbReference>
<name>A0A3N2QCX4_9BACT</name>
<keyword evidence="5 9" id="KW-0276">Fatty acid metabolism</keyword>
<evidence type="ECO:0000256" key="8">
    <source>
        <dbReference type="ARBA" id="ARBA00023267"/>
    </source>
</evidence>
<dbReference type="CDD" id="cd06850">
    <property type="entry name" value="biotinyl_domain"/>
    <property type="match status" value="1"/>
</dbReference>
<dbReference type="GO" id="GO:0009317">
    <property type="term" value="C:acetyl-CoA carboxylase complex"/>
    <property type="evidence" value="ECO:0007669"/>
    <property type="project" value="InterPro"/>
</dbReference>